<reference evidence="2" key="1">
    <citation type="journal article" date="2017" name="Nature">
        <title>The sunflower genome provides insights into oil metabolism, flowering and Asterid evolution.</title>
        <authorList>
            <person name="Badouin H."/>
            <person name="Gouzy J."/>
            <person name="Grassa C.J."/>
            <person name="Murat F."/>
            <person name="Staton S.E."/>
            <person name="Cottret L."/>
            <person name="Lelandais-Briere C."/>
            <person name="Owens G.L."/>
            <person name="Carrere S."/>
            <person name="Mayjonade B."/>
            <person name="Legrand L."/>
            <person name="Gill N."/>
            <person name="Kane N.C."/>
            <person name="Bowers J.E."/>
            <person name="Hubner S."/>
            <person name="Bellec A."/>
            <person name="Berard A."/>
            <person name="Berges H."/>
            <person name="Blanchet N."/>
            <person name="Boniface M.C."/>
            <person name="Brunel D."/>
            <person name="Catrice O."/>
            <person name="Chaidir N."/>
            <person name="Claudel C."/>
            <person name="Donnadieu C."/>
            <person name="Faraut T."/>
            <person name="Fievet G."/>
            <person name="Helmstetter N."/>
            <person name="King M."/>
            <person name="Knapp S.J."/>
            <person name="Lai Z."/>
            <person name="Le Paslier M.C."/>
            <person name="Lippi Y."/>
            <person name="Lorenzon L."/>
            <person name="Mandel J.R."/>
            <person name="Marage G."/>
            <person name="Marchand G."/>
            <person name="Marquand E."/>
            <person name="Bret-Mestries E."/>
            <person name="Morien E."/>
            <person name="Nambeesan S."/>
            <person name="Nguyen T."/>
            <person name="Pegot-Espagnet P."/>
            <person name="Pouilly N."/>
            <person name="Raftis F."/>
            <person name="Sallet E."/>
            <person name="Schiex T."/>
            <person name="Thomas J."/>
            <person name="Vandecasteele C."/>
            <person name="Vares D."/>
            <person name="Vear F."/>
            <person name="Vautrin S."/>
            <person name="Crespi M."/>
            <person name="Mangin B."/>
            <person name="Burke J.M."/>
            <person name="Salse J."/>
            <person name="Munos S."/>
            <person name="Vincourt P."/>
            <person name="Rieseberg L.H."/>
            <person name="Langlade N.B."/>
        </authorList>
    </citation>
    <scope>NUCLEOTIDE SEQUENCE [LARGE SCALE GENOMIC DNA]</scope>
    <source>
        <strain evidence="2">cv. SF193</strain>
    </source>
</reference>
<protein>
    <submittedName>
        <fullName evidence="1">Uncharacterized protein</fullName>
    </submittedName>
</protein>
<dbReference type="AlphaFoldDB" id="A0A251SYA7"/>
<dbReference type="EMBL" id="CM007901">
    <property type="protein sequence ID" value="OTG03818.1"/>
    <property type="molecule type" value="Genomic_DNA"/>
</dbReference>
<name>A0A251SYA7_HELAN</name>
<dbReference type="Proteomes" id="UP000215914">
    <property type="component" value="Chromosome 12"/>
</dbReference>
<gene>
    <name evidence="1" type="ORF">HannXRQ_Chr12g0355501</name>
</gene>
<keyword evidence="2" id="KW-1185">Reference proteome</keyword>
<proteinExistence type="predicted"/>
<accession>A0A251SYA7</accession>
<organism evidence="1 2">
    <name type="scientific">Helianthus annuus</name>
    <name type="common">Common sunflower</name>
    <dbReference type="NCBI Taxonomy" id="4232"/>
    <lineage>
        <taxon>Eukaryota</taxon>
        <taxon>Viridiplantae</taxon>
        <taxon>Streptophyta</taxon>
        <taxon>Embryophyta</taxon>
        <taxon>Tracheophyta</taxon>
        <taxon>Spermatophyta</taxon>
        <taxon>Magnoliopsida</taxon>
        <taxon>eudicotyledons</taxon>
        <taxon>Gunneridae</taxon>
        <taxon>Pentapetalae</taxon>
        <taxon>asterids</taxon>
        <taxon>campanulids</taxon>
        <taxon>Asterales</taxon>
        <taxon>Asteraceae</taxon>
        <taxon>Asteroideae</taxon>
        <taxon>Heliantheae alliance</taxon>
        <taxon>Heliantheae</taxon>
        <taxon>Helianthus</taxon>
    </lineage>
</organism>
<evidence type="ECO:0000313" key="2">
    <source>
        <dbReference type="Proteomes" id="UP000215914"/>
    </source>
</evidence>
<dbReference type="InParanoid" id="A0A251SYA7"/>
<evidence type="ECO:0000313" key="1">
    <source>
        <dbReference type="EMBL" id="OTG03818.1"/>
    </source>
</evidence>
<sequence length="154" mass="17759">MGQIRVNLTWSRLYRFPLIPCSRRCHVRTTNAATTDTPTTENVSSLVYISNPLYVDESGTPFETTTSTDSSSSQPDTVDYSAHGGALCVFERRSVAADLGTENFPNRNIFGTDIWRFRYRYGTSTWYRYQTVPYRYPLFGIFVTGWYQAHPYFI</sequence>